<proteinExistence type="predicted"/>
<protein>
    <submittedName>
        <fullName evidence="1">Uncharacterized protein</fullName>
    </submittedName>
</protein>
<keyword evidence="2" id="KW-1185">Reference proteome</keyword>
<dbReference type="RefSeq" id="WP_193925571.1">
    <property type="nucleotide sequence ID" value="NZ_JADEWL010000204.1"/>
</dbReference>
<organism evidence="1 2">
    <name type="scientific">Plectonema cf. radiosum LEGE 06105</name>
    <dbReference type="NCBI Taxonomy" id="945769"/>
    <lineage>
        <taxon>Bacteria</taxon>
        <taxon>Bacillati</taxon>
        <taxon>Cyanobacteriota</taxon>
        <taxon>Cyanophyceae</taxon>
        <taxon>Oscillatoriophycideae</taxon>
        <taxon>Oscillatoriales</taxon>
        <taxon>Microcoleaceae</taxon>
        <taxon>Plectonema</taxon>
    </lineage>
</organism>
<dbReference type="Proteomes" id="UP000620559">
    <property type="component" value="Unassembled WGS sequence"/>
</dbReference>
<dbReference type="EMBL" id="JADEWL010000204">
    <property type="protein sequence ID" value="MBE9216790.1"/>
    <property type="molecule type" value="Genomic_DNA"/>
</dbReference>
<gene>
    <name evidence="1" type="ORF">IQ247_29760</name>
</gene>
<sequence length="70" mass="8074">MNEQIQPNHNLKQNPCHICGSQEFTWGRSVDSQLGWVYFRPDEGIQGDGERLSTRKCNQCKNVQFFADGE</sequence>
<evidence type="ECO:0000313" key="2">
    <source>
        <dbReference type="Proteomes" id="UP000620559"/>
    </source>
</evidence>
<evidence type="ECO:0000313" key="1">
    <source>
        <dbReference type="EMBL" id="MBE9216790.1"/>
    </source>
</evidence>
<name>A0A8J7JXK2_9CYAN</name>
<dbReference type="AlphaFoldDB" id="A0A8J7JXK2"/>
<reference evidence="1" key="1">
    <citation type="submission" date="2020-10" db="EMBL/GenBank/DDBJ databases">
        <authorList>
            <person name="Castelo-Branco R."/>
            <person name="Eusebio N."/>
            <person name="Adriana R."/>
            <person name="Vieira A."/>
            <person name="Brugerolle De Fraissinette N."/>
            <person name="Rezende De Castro R."/>
            <person name="Schneider M.P."/>
            <person name="Vasconcelos V."/>
            <person name="Leao P.N."/>
        </authorList>
    </citation>
    <scope>NUCLEOTIDE SEQUENCE</scope>
    <source>
        <strain evidence="1">LEGE 06105</strain>
    </source>
</reference>
<accession>A0A8J7JXK2</accession>
<comment type="caution">
    <text evidence="1">The sequence shown here is derived from an EMBL/GenBank/DDBJ whole genome shotgun (WGS) entry which is preliminary data.</text>
</comment>